<comment type="caution">
    <text evidence="2">The sequence shown here is derived from an EMBL/GenBank/DDBJ whole genome shotgun (WGS) entry which is preliminary data.</text>
</comment>
<proteinExistence type="predicted"/>
<protein>
    <submittedName>
        <fullName evidence="2">Acetolactate synthase</fullName>
    </submittedName>
</protein>
<dbReference type="AlphaFoldDB" id="A0A2U1PFR2"/>
<accession>A0A2U1PFR2</accession>
<feature type="transmembrane region" description="Helical" evidence="1">
    <location>
        <begin position="321"/>
        <end position="339"/>
    </location>
</feature>
<organism evidence="2 3">
    <name type="scientific">Artemisia annua</name>
    <name type="common">Sweet wormwood</name>
    <dbReference type="NCBI Taxonomy" id="35608"/>
    <lineage>
        <taxon>Eukaryota</taxon>
        <taxon>Viridiplantae</taxon>
        <taxon>Streptophyta</taxon>
        <taxon>Embryophyta</taxon>
        <taxon>Tracheophyta</taxon>
        <taxon>Spermatophyta</taxon>
        <taxon>Magnoliopsida</taxon>
        <taxon>eudicotyledons</taxon>
        <taxon>Gunneridae</taxon>
        <taxon>Pentapetalae</taxon>
        <taxon>asterids</taxon>
        <taxon>campanulids</taxon>
        <taxon>Asterales</taxon>
        <taxon>Asteraceae</taxon>
        <taxon>Asteroideae</taxon>
        <taxon>Anthemideae</taxon>
        <taxon>Artemisiinae</taxon>
        <taxon>Artemisia</taxon>
    </lineage>
</organism>
<dbReference type="STRING" id="35608.A0A2U1PFR2"/>
<reference evidence="2 3" key="1">
    <citation type="journal article" date="2018" name="Mol. Plant">
        <title>The genome of Artemisia annua provides insight into the evolution of Asteraceae family and artemisinin biosynthesis.</title>
        <authorList>
            <person name="Shen Q."/>
            <person name="Zhang L."/>
            <person name="Liao Z."/>
            <person name="Wang S."/>
            <person name="Yan T."/>
            <person name="Shi P."/>
            <person name="Liu M."/>
            <person name="Fu X."/>
            <person name="Pan Q."/>
            <person name="Wang Y."/>
            <person name="Lv Z."/>
            <person name="Lu X."/>
            <person name="Zhang F."/>
            <person name="Jiang W."/>
            <person name="Ma Y."/>
            <person name="Chen M."/>
            <person name="Hao X."/>
            <person name="Li L."/>
            <person name="Tang Y."/>
            <person name="Lv G."/>
            <person name="Zhou Y."/>
            <person name="Sun X."/>
            <person name="Brodelius P.E."/>
            <person name="Rose J.K.C."/>
            <person name="Tang K."/>
        </authorList>
    </citation>
    <scope>NUCLEOTIDE SEQUENCE [LARGE SCALE GENOMIC DNA]</scope>
    <source>
        <strain evidence="3">cv. Huhao1</strain>
        <tissue evidence="2">Leaf</tissue>
    </source>
</reference>
<keyword evidence="3" id="KW-1185">Reference proteome</keyword>
<keyword evidence="1" id="KW-0812">Transmembrane</keyword>
<keyword evidence="1" id="KW-0472">Membrane</keyword>
<evidence type="ECO:0000313" key="3">
    <source>
        <dbReference type="Proteomes" id="UP000245207"/>
    </source>
</evidence>
<keyword evidence="1" id="KW-1133">Transmembrane helix</keyword>
<dbReference type="Gene3D" id="3.40.50.970">
    <property type="match status" value="1"/>
</dbReference>
<gene>
    <name evidence="2" type="ORF">CTI12_AA156950</name>
</gene>
<evidence type="ECO:0000256" key="1">
    <source>
        <dbReference type="SAM" id="Phobius"/>
    </source>
</evidence>
<dbReference type="EMBL" id="PKPP01001213">
    <property type="protein sequence ID" value="PWA84582.1"/>
    <property type="molecule type" value="Genomic_DNA"/>
</dbReference>
<sequence>MVEAACPPKLVAEHFASGSSGDTQDHISAKIIRNKEVDRSTSVKKLHVYNQKKQITHQFIQQVALLPTTILATGIRVVLSSSSTQESEKNQHEPPPLCTKNVSVVPQVVPIYGGRKASCHSSELIYAGINNLEDVRFTAEANMLRIDATRPWYPNKCVGCGKKVTPTRPHQQCRQTGTEQIPNYRKPTGQWEDQFYKANRTHTYLGDPSKEAEIFPNMLGFADACGIPAAQITIKEDLRPAIQRKILARFPKTNLRELKQYKRCMSCGGQGDNMNKKLMGYQRVCENITKGEPDTHEVIDVWSSACWQSSLTDLCTTYTDGFSIITFFFIIFFYPCVTFTSCSIPRRFENRVKFESGKIFILCFFIYFIPVHMHLCVFNYFLSELLENLCLSGHRLSRVPEDVEATGGPLAQIISMVPYPLKFTKITKNEVEGNSFEGSIAPLTLASNLM</sequence>
<evidence type="ECO:0000313" key="2">
    <source>
        <dbReference type="EMBL" id="PWA84582.1"/>
    </source>
</evidence>
<feature type="transmembrane region" description="Helical" evidence="1">
    <location>
        <begin position="359"/>
        <end position="382"/>
    </location>
</feature>
<dbReference type="Proteomes" id="UP000245207">
    <property type="component" value="Unassembled WGS sequence"/>
</dbReference>
<name>A0A2U1PFR2_ARTAN</name>